<dbReference type="EMBL" id="GEDG01015752">
    <property type="protein sequence ID" value="JAP23180.1"/>
    <property type="molecule type" value="Transcribed_RNA"/>
</dbReference>
<reference evidence="2" key="1">
    <citation type="submission" date="2015-12" db="EMBL/GenBank/DDBJ databases">
        <title>Gene expression during late stages of embryo sac development: a critical building block for successful pollen-pistil interactions.</title>
        <authorList>
            <person name="Liu Y."/>
            <person name="Joly V."/>
            <person name="Sabar M."/>
            <person name="Matton D.P."/>
        </authorList>
    </citation>
    <scope>NUCLEOTIDE SEQUENCE</scope>
</reference>
<organism evidence="2">
    <name type="scientific">Solanum chacoense</name>
    <name type="common">Chaco potato</name>
    <dbReference type="NCBI Taxonomy" id="4108"/>
    <lineage>
        <taxon>Eukaryota</taxon>
        <taxon>Viridiplantae</taxon>
        <taxon>Streptophyta</taxon>
        <taxon>Embryophyta</taxon>
        <taxon>Tracheophyta</taxon>
        <taxon>Spermatophyta</taxon>
        <taxon>Magnoliopsida</taxon>
        <taxon>eudicotyledons</taxon>
        <taxon>Gunneridae</taxon>
        <taxon>Pentapetalae</taxon>
        <taxon>asterids</taxon>
        <taxon>lamiids</taxon>
        <taxon>Solanales</taxon>
        <taxon>Solanaceae</taxon>
        <taxon>Solanoideae</taxon>
        <taxon>Solaneae</taxon>
        <taxon>Solanum</taxon>
    </lineage>
</organism>
<sequence>RRRREELKKKKRTWQQSRSGEGAVVAKSVEEEGREVGVCKKEANTKGSRLRRRGGNRKCGMLAKIPQKKPYLAFNINTEPLKKRKKATPALSQKVAISSP</sequence>
<evidence type="ECO:0000256" key="1">
    <source>
        <dbReference type="SAM" id="MobiDB-lite"/>
    </source>
</evidence>
<dbReference type="AlphaFoldDB" id="A0A0V0HRZ1"/>
<evidence type="ECO:0000313" key="2">
    <source>
        <dbReference type="EMBL" id="JAP23180.1"/>
    </source>
</evidence>
<feature type="region of interest" description="Disordered" evidence="1">
    <location>
        <begin position="1"/>
        <end position="21"/>
    </location>
</feature>
<name>A0A0V0HRZ1_SOLCH</name>
<accession>A0A0V0HRZ1</accession>
<protein>
    <submittedName>
        <fullName evidence="2">Putative ovule protein</fullName>
    </submittedName>
</protein>
<feature type="non-terminal residue" evidence="2">
    <location>
        <position position="1"/>
    </location>
</feature>
<proteinExistence type="predicted"/>